<keyword evidence="11" id="KW-0411">Iron-sulfur</keyword>
<reference evidence="17" key="1">
    <citation type="submission" date="2021-07" db="EMBL/GenBank/DDBJ databases">
        <authorList>
            <person name="Catto M.A."/>
            <person name="Jacobson A."/>
            <person name="Kennedy G."/>
            <person name="Labadie P."/>
            <person name="Hunt B.G."/>
            <person name="Srinivasan R."/>
        </authorList>
    </citation>
    <scope>NUCLEOTIDE SEQUENCE</scope>
    <source>
        <strain evidence="17">PL_HMW_Pooled</strain>
        <tissue evidence="17">Head</tissue>
    </source>
</reference>
<dbReference type="GO" id="GO:0005525">
    <property type="term" value="F:GTP binding"/>
    <property type="evidence" value="ECO:0007669"/>
    <property type="project" value="UniProtKB-KW"/>
</dbReference>
<keyword evidence="18" id="KW-1185">Reference proteome</keyword>
<organism evidence="17 18">
    <name type="scientific">Frankliniella fusca</name>
    <dbReference type="NCBI Taxonomy" id="407009"/>
    <lineage>
        <taxon>Eukaryota</taxon>
        <taxon>Metazoa</taxon>
        <taxon>Ecdysozoa</taxon>
        <taxon>Arthropoda</taxon>
        <taxon>Hexapoda</taxon>
        <taxon>Insecta</taxon>
        <taxon>Pterygota</taxon>
        <taxon>Neoptera</taxon>
        <taxon>Paraneoptera</taxon>
        <taxon>Thysanoptera</taxon>
        <taxon>Terebrantia</taxon>
        <taxon>Thripoidea</taxon>
        <taxon>Thripidae</taxon>
        <taxon>Frankliniella</taxon>
    </lineage>
</organism>
<comment type="similarity">
    <text evidence="5">In the N-terminal section; belongs to the radical SAM superfamily. MoaA family.</text>
</comment>
<dbReference type="PROSITE" id="PS51918">
    <property type="entry name" value="RADICAL_SAM"/>
    <property type="match status" value="1"/>
</dbReference>
<accession>A0AAE1HRG3</accession>
<dbReference type="GO" id="GO:0061798">
    <property type="term" value="F:GTP 3',8'-cyclase activity"/>
    <property type="evidence" value="ECO:0007669"/>
    <property type="project" value="UniProtKB-EC"/>
</dbReference>
<evidence type="ECO:0000256" key="8">
    <source>
        <dbReference type="ARBA" id="ARBA00022723"/>
    </source>
</evidence>
<dbReference type="PROSITE" id="PS01305">
    <property type="entry name" value="MOAA_NIFB_PQQE"/>
    <property type="match status" value="1"/>
</dbReference>
<dbReference type="SFLD" id="SFLDG01067">
    <property type="entry name" value="SPASM/twitch_domain_containing"/>
    <property type="match status" value="1"/>
</dbReference>
<evidence type="ECO:0000313" key="18">
    <source>
        <dbReference type="Proteomes" id="UP001219518"/>
    </source>
</evidence>
<comment type="pathway">
    <text evidence="3">Cofactor biosynthesis; molybdopterin biosynthesis.</text>
</comment>
<evidence type="ECO:0000256" key="7">
    <source>
        <dbReference type="ARBA" id="ARBA00022691"/>
    </source>
</evidence>
<dbReference type="InterPro" id="IPR058240">
    <property type="entry name" value="rSAM_sf"/>
</dbReference>
<dbReference type="EMBL" id="JAHWGI010001243">
    <property type="protein sequence ID" value="KAK3926067.1"/>
    <property type="molecule type" value="Genomic_DNA"/>
</dbReference>
<dbReference type="Gene3D" id="3.20.20.70">
    <property type="entry name" value="Aldolase class I"/>
    <property type="match status" value="1"/>
</dbReference>
<dbReference type="InterPro" id="IPR006638">
    <property type="entry name" value="Elp3/MiaA/NifB-like_rSAM"/>
</dbReference>
<dbReference type="NCBIfam" id="TIGR00581">
    <property type="entry name" value="moaC"/>
    <property type="match status" value="1"/>
</dbReference>
<evidence type="ECO:0000256" key="2">
    <source>
        <dbReference type="ARBA" id="ARBA00001966"/>
    </source>
</evidence>
<comment type="caution">
    <text evidence="17">The sequence shown here is derived from an EMBL/GenBank/DDBJ whole genome shotgun (WGS) entry which is preliminary data.</text>
</comment>
<dbReference type="SUPFAM" id="SSF55040">
    <property type="entry name" value="Molybdenum cofactor biosynthesis protein C, MoaC"/>
    <property type="match status" value="1"/>
</dbReference>
<dbReference type="NCBIfam" id="NF001199">
    <property type="entry name" value="PRK00164.2-1"/>
    <property type="match status" value="1"/>
</dbReference>
<name>A0AAE1HRG3_9NEOP</name>
<keyword evidence="8" id="KW-0479">Metal-binding</keyword>
<dbReference type="InterPro" id="IPR007197">
    <property type="entry name" value="rSAM"/>
</dbReference>
<dbReference type="GO" id="GO:0006777">
    <property type="term" value="P:Mo-molybdopterin cofactor biosynthetic process"/>
    <property type="evidence" value="ECO:0007669"/>
    <property type="project" value="UniProtKB-KW"/>
</dbReference>
<keyword evidence="9" id="KW-0547">Nucleotide-binding</keyword>
<keyword evidence="6" id="KW-0004">4Fe-4S</keyword>
<dbReference type="GO" id="GO:0046872">
    <property type="term" value="F:metal ion binding"/>
    <property type="evidence" value="ECO:0007669"/>
    <property type="project" value="UniProtKB-KW"/>
</dbReference>
<reference evidence="17" key="2">
    <citation type="journal article" date="2023" name="BMC Genomics">
        <title>Pest status, molecular evolution, and epigenetic factors derived from the genome assembly of Frankliniella fusca, a thysanopteran phytovirus vector.</title>
        <authorList>
            <person name="Catto M.A."/>
            <person name="Labadie P.E."/>
            <person name="Jacobson A.L."/>
            <person name="Kennedy G.G."/>
            <person name="Srinivasan R."/>
            <person name="Hunt B.G."/>
        </authorList>
    </citation>
    <scope>NUCLEOTIDE SEQUENCE</scope>
    <source>
        <strain evidence="17">PL_HMW_Pooled</strain>
    </source>
</reference>
<evidence type="ECO:0000256" key="10">
    <source>
        <dbReference type="ARBA" id="ARBA00023004"/>
    </source>
</evidence>
<dbReference type="SFLD" id="SFLDS00029">
    <property type="entry name" value="Radical_SAM"/>
    <property type="match status" value="1"/>
</dbReference>
<sequence length="583" mass="64498">MKNACKIISRQLSVLKRFSNPPENMRKSFHISSFDCSKVESKVQAETDNPLADSFGRFHNYLRISLTERCNLRCKYCMPGDGVSLTPRENLLTTDEIIHLAKLFVKQGVDKIRLTGGEPTVRKDIVDIVGRLKEIDGLKTIAMTTNGLTLTRQLVSLQRAGLNLLNISLDTLQSARYEQITRRKGWERVIAGIDLAVQLGFDPVKVNCVVMRGFNDDEISDFARFTVERKVDVRFIEYMPFSGNGWNDNRMVPFKEMLSSLSKEFPGLEALENAPNDTSKAYKVPGAQGQIGFITSMSNNFCSTCNRIRLTADGNIKVCLFGNAEVSLRDALRNNCSEDDIKTMVGLALQRKKKQHAASSSSATILNQKILNTPLNFFPAIGQEATSIRLISTDISNSKIDVPDKDSEYCSEGEPFVARPSALLTHVDHLGKANMVNVGYKSISKRSATACGKVFVGANVCELIRNNNMKKGDVLTVARIAGIQGAKRTSEIIPLCHNIFISSIKVYADLDDTTKNVFITATVESEGKTGVEMEALTAVSVAALTVYDMCKAVTHDILIHDIKLLEKTGGMRGDFKRQNSENI</sequence>
<dbReference type="InterPro" id="IPR036522">
    <property type="entry name" value="MoaC_sf"/>
</dbReference>
<dbReference type="InterPro" id="IPR047594">
    <property type="entry name" value="MoaC_bact/euk"/>
</dbReference>
<dbReference type="HAMAP" id="MF_01224_B">
    <property type="entry name" value="MoaC_B"/>
    <property type="match status" value="1"/>
</dbReference>
<evidence type="ECO:0000256" key="1">
    <source>
        <dbReference type="ARBA" id="ARBA00001637"/>
    </source>
</evidence>
<dbReference type="InterPro" id="IPR040064">
    <property type="entry name" value="MoaA-like"/>
</dbReference>
<protein>
    <submittedName>
        <fullName evidence="17">Molybdenum cofactor biosynthesis protein 1</fullName>
    </submittedName>
</protein>
<dbReference type="SUPFAM" id="SSF102114">
    <property type="entry name" value="Radical SAM enzymes"/>
    <property type="match status" value="1"/>
</dbReference>
<proteinExistence type="inferred from homology"/>
<comment type="catalytic activity">
    <reaction evidence="15">
        <text>GTP + AH2 + S-adenosyl-L-methionine = (8S)-3',8-cyclo-7,8-dihydroguanosine 5'-triphosphate + 5'-deoxyadenosine + L-methionine + A + H(+)</text>
        <dbReference type="Rhea" id="RHEA:49576"/>
        <dbReference type="ChEBI" id="CHEBI:13193"/>
        <dbReference type="ChEBI" id="CHEBI:15378"/>
        <dbReference type="ChEBI" id="CHEBI:17319"/>
        <dbReference type="ChEBI" id="CHEBI:17499"/>
        <dbReference type="ChEBI" id="CHEBI:37565"/>
        <dbReference type="ChEBI" id="CHEBI:57844"/>
        <dbReference type="ChEBI" id="CHEBI:59789"/>
        <dbReference type="ChEBI" id="CHEBI:131766"/>
        <dbReference type="EC" id="4.1.99.22"/>
    </reaction>
</comment>
<dbReference type="GO" id="GO:0061799">
    <property type="term" value="F:cyclic pyranopterin monophosphate synthase activity"/>
    <property type="evidence" value="ECO:0007669"/>
    <property type="project" value="UniProtKB-EC"/>
</dbReference>
<evidence type="ECO:0000256" key="12">
    <source>
        <dbReference type="ARBA" id="ARBA00023134"/>
    </source>
</evidence>
<evidence type="ECO:0000259" key="16">
    <source>
        <dbReference type="PROSITE" id="PS51918"/>
    </source>
</evidence>
<dbReference type="AlphaFoldDB" id="A0AAE1HRG3"/>
<dbReference type="InterPro" id="IPR013785">
    <property type="entry name" value="Aldolase_TIM"/>
</dbReference>
<evidence type="ECO:0000256" key="15">
    <source>
        <dbReference type="ARBA" id="ARBA00048697"/>
    </source>
</evidence>
<dbReference type="InterPro" id="IPR013483">
    <property type="entry name" value="MoaA"/>
</dbReference>
<dbReference type="InterPro" id="IPR050105">
    <property type="entry name" value="MoCo_biosynth_MoaA/MoaC"/>
</dbReference>
<evidence type="ECO:0000256" key="13">
    <source>
        <dbReference type="ARBA" id="ARBA00023150"/>
    </source>
</evidence>
<evidence type="ECO:0000256" key="3">
    <source>
        <dbReference type="ARBA" id="ARBA00005046"/>
    </source>
</evidence>
<feature type="domain" description="Radical SAM core" evidence="16">
    <location>
        <begin position="54"/>
        <end position="276"/>
    </location>
</feature>
<dbReference type="Gene3D" id="3.30.70.640">
    <property type="entry name" value="Molybdopterin cofactor biosynthesis C (MoaC) domain"/>
    <property type="match status" value="1"/>
</dbReference>
<evidence type="ECO:0000256" key="4">
    <source>
        <dbReference type="ARBA" id="ARBA00008484"/>
    </source>
</evidence>
<dbReference type="Pfam" id="PF04055">
    <property type="entry name" value="Radical_SAM"/>
    <property type="match status" value="1"/>
</dbReference>
<keyword evidence="10" id="KW-0408">Iron</keyword>
<evidence type="ECO:0000256" key="11">
    <source>
        <dbReference type="ARBA" id="ARBA00023014"/>
    </source>
</evidence>
<evidence type="ECO:0000313" key="17">
    <source>
        <dbReference type="EMBL" id="KAK3926067.1"/>
    </source>
</evidence>
<evidence type="ECO:0000256" key="14">
    <source>
        <dbReference type="ARBA" id="ARBA00023239"/>
    </source>
</evidence>
<dbReference type="SFLD" id="SFLDG01386">
    <property type="entry name" value="main_SPASM_domain-containing"/>
    <property type="match status" value="1"/>
</dbReference>
<keyword evidence="13" id="KW-0501">Molybdenum cofactor biosynthesis</keyword>
<dbReference type="SFLD" id="SFLDG01383">
    <property type="entry name" value="cyclic_pyranopterin_phosphate"/>
    <property type="match status" value="1"/>
</dbReference>
<keyword evidence="12" id="KW-0342">GTP-binding</keyword>
<dbReference type="PANTHER" id="PTHR22960:SF0">
    <property type="entry name" value="MOLYBDENUM COFACTOR BIOSYNTHESIS PROTEIN 1"/>
    <property type="match status" value="1"/>
</dbReference>
<dbReference type="NCBIfam" id="TIGR02666">
    <property type="entry name" value="moaA"/>
    <property type="match status" value="1"/>
</dbReference>
<dbReference type="InterPro" id="IPR010505">
    <property type="entry name" value="MoaA_twitch"/>
</dbReference>
<dbReference type="CDD" id="cd01420">
    <property type="entry name" value="MoaC_PE"/>
    <property type="match status" value="1"/>
</dbReference>
<comment type="cofactor">
    <cofactor evidence="2">
        <name>[4Fe-4S] cluster</name>
        <dbReference type="ChEBI" id="CHEBI:49883"/>
    </cofactor>
</comment>
<dbReference type="PANTHER" id="PTHR22960">
    <property type="entry name" value="MOLYBDOPTERIN COFACTOR SYNTHESIS PROTEIN A"/>
    <property type="match status" value="1"/>
</dbReference>
<dbReference type="GO" id="GO:0051539">
    <property type="term" value="F:4 iron, 4 sulfur cluster binding"/>
    <property type="evidence" value="ECO:0007669"/>
    <property type="project" value="UniProtKB-KW"/>
</dbReference>
<dbReference type="InterPro" id="IPR002820">
    <property type="entry name" value="Mopterin_CF_biosynth-C_dom"/>
</dbReference>
<dbReference type="CDD" id="cd21117">
    <property type="entry name" value="Twitch_MoaA"/>
    <property type="match status" value="1"/>
</dbReference>
<gene>
    <name evidence="17" type="ORF">KUF71_014316</name>
</gene>
<dbReference type="CDD" id="cd01335">
    <property type="entry name" value="Radical_SAM"/>
    <property type="match status" value="1"/>
</dbReference>
<comment type="catalytic activity">
    <reaction evidence="1">
        <text>(8S)-3',8-cyclo-7,8-dihydroguanosine 5'-triphosphate = cyclic pyranopterin phosphate + diphosphate</text>
        <dbReference type="Rhea" id="RHEA:49580"/>
        <dbReference type="ChEBI" id="CHEBI:33019"/>
        <dbReference type="ChEBI" id="CHEBI:59648"/>
        <dbReference type="ChEBI" id="CHEBI:131766"/>
        <dbReference type="EC" id="4.6.1.17"/>
    </reaction>
</comment>
<comment type="similarity">
    <text evidence="4">In the C-terminal section; belongs to the MoaC family.</text>
</comment>
<keyword evidence="7" id="KW-0949">S-adenosyl-L-methionine</keyword>
<dbReference type="Pfam" id="PF06463">
    <property type="entry name" value="Mob_synth_C"/>
    <property type="match status" value="1"/>
</dbReference>
<evidence type="ECO:0000256" key="5">
    <source>
        <dbReference type="ARBA" id="ARBA00009862"/>
    </source>
</evidence>
<dbReference type="InterPro" id="IPR000385">
    <property type="entry name" value="MoaA_NifB_PqqE_Fe-S-bd_CS"/>
</dbReference>
<evidence type="ECO:0000256" key="6">
    <source>
        <dbReference type="ARBA" id="ARBA00022485"/>
    </source>
</evidence>
<dbReference type="Proteomes" id="UP001219518">
    <property type="component" value="Unassembled WGS sequence"/>
</dbReference>
<dbReference type="NCBIfam" id="NF006870">
    <property type="entry name" value="PRK09364.1"/>
    <property type="match status" value="1"/>
</dbReference>
<evidence type="ECO:0000256" key="9">
    <source>
        <dbReference type="ARBA" id="ARBA00022741"/>
    </source>
</evidence>
<keyword evidence="14" id="KW-0456">Lyase</keyword>
<dbReference type="SMART" id="SM00729">
    <property type="entry name" value="Elp3"/>
    <property type="match status" value="1"/>
</dbReference>
<dbReference type="InterPro" id="IPR023045">
    <property type="entry name" value="MoaC"/>
</dbReference>
<dbReference type="Pfam" id="PF01967">
    <property type="entry name" value="MoaC"/>
    <property type="match status" value="1"/>
</dbReference>
<dbReference type="HAMAP" id="MF_01225_B">
    <property type="entry name" value="MoaA_B"/>
    <property type="match status" value="1"/>
</dbReference>